<dbReference type="SMART" id="SM00862">
    <property type="entry name" value="Trans_reg_C"/>
    <property type="match status" value="1"/>
</dbReference>
<sequence>MLMNTVMEQPARPQYRSTPEHSVIALGEFELNLGMRALYKAGREVPLGSRAFDILSVIVLAAGRIVSKDELMDTVWPGVFVEENNIHVHLSAVRKALGDHRQLIDTIPGRGYRLKVFDDPPAEPARDVPTERHAPHFRNADAMTAPRHRLPGRRTLLGRAAALDEIEGQFARSRVVTLTGPGGVGKTCLAIEHAHRTIATGASDVVFIDLEEAGSLAAVAQIEPAPSPPAGTLLVLDNAEHIVDEVADVVERLIGQWPGLRVLLTSRERLRIAPETVFRVEPLALPADESCRDGLMQSPAVGLFLERASRCGVRVDEHQLRLVAEICRRLDGLPLAIELAAERASVLGLEGVRQRLEERFLLLAGGYRTAQPRHRTLRAAFDWSFQRLTHNEQAVVLRIARFDHAFTLDSVYSVVCDDDVDRPTALDCIAQLVEKSILDVSFVGVTARYRLSESARTYALALGSGDEPCDVARQFARYPQ</sequence>
<evidence type="ECO:0000256" key="2">
    <source>
        <dbReference type="PROSITE-ProRule" id="PRU01091"/>
    </source>
</evidence>
<dbReference type="SUPFAM" id="SSF52540">
    <property type="entry name" value="P-loop containing nucleoside triphosphate hydrolases"/>
    <property type="match status" value="1"/>
</dbReference>
<reference evidence="4 5" key="1">
    <citation type="submission" date="2015-12" db="EMBL/GenBank/DDBJ databases">
        <title>Diversity of Burkholderia near neighbor genomes.</title>
        <authorList>
            <person name="Sahl J."/>
            <person name="Wagner D."/>
            <person name="Keim P."/>
        </authorList>
    </citation>
    <scope>NUCLEOTIDE SEQUENCE [LARGE SCALE GENOMIC DNA]</scope>
    <source>
        <strain evidence="4 5">MSMB0783</strain>
    </source>
</reference>
<dbReference type="Proteomes" id="UP000243680">
    <property type="component" value="Chromosome 3"/>
</dbReference>
<evidence type="ECO:0000256" key="1">
    <source>
        <dbReference type="ARBA" id="ARBA00023125"/>
    </source>
</evidence>
<evidence type="ECO:0000259" key="3">
    <source>
        <dbReference type="PROSITE" id="PS51755"/>
    </source>
</evidence>
<dbReference type="PANTHER" id="PTHR47691">
    <property type="entry name" value="REGULATOR-RELATED"/>
    <property type="match status" value="1"/>
</dbReference>
<dbReference type="Pfam" id="PF00486">
    <property type="entry name" value="Trans_reg_C"/>
    <property type="match status" value="1"/>
</dbReference>
<dbReference type="GO" id="GO:0003677">
    <property type="term" value="F:DNA binding"/>
    <property type="evidence" value="ECO:0007669"/>
    <property type="project" value="UniProtKB-UniRule"/>
</dbReference>
<feature type="domain" description="OmpR/PhoB-type" evidence="3">
    <location>
        <begin position="21"/>
        <end position="116"/>
    </location>
</feature>
<name>A0A1B4LIG2_9BURK</name>
<dbReference type="Pfam" id="PF25199">
    <property type="entry name" value="nSTAND_NTPase5"/>
    <property type="match status" value="1"/>
</dbReference>
<dbReference type="PANTHER" id="PTHR47691:SF3">
    <property type="entry name" value="HTH-TYPE TRANSCRIPTIONAL REGULATOR RV0890C-RELATED"/>
    <property type="match status" value="1"/>
</dbReference>
<dbReference type="Gene3D" id="3.40.50.300">
    <property type="entry name" value="P-loop containing nucleotide triphosphate hydrolases"/>
    <property type="match status" value="1"/>
</dbReference>
<protein>
    <submittedName>
        <fullName evidence="4">Transcriptional regulator</fullName>
    </submittedName>
</protein>
<accession>A0A1B4LIG2</accession>
<keyword evidence="1 2" id="KW-0238">DNA-binding</keyword>
<dbReference type="InterPro" id="IPR027417">
    <property type="entry name" value="P-loop_NTPase"/>
</dbReference>
<dbReference type="SUPFAM" id="SSF46894">
    <property type="entry name" value="C-terminal effector domain of the bipartite response regulators"/>
    <property type="match status" value="1"/>
</dbReference>
<dbReference type="GO" id="GO:0006355">
    <property type="term" value="P:regulation of DNA-templated transcription"/>
    <property type="evidence" value="ECO:0007669"/>
    <property type="project" value="InterPro"/>
</dbReference>
<dbReference type="Gene3D" id="1.10.10.10">
    <property type="entry name" value="Winged helix-like DNA-binding domain superfamily/Winged helix DNA-binding domain"/>
    <property type="match status" value="1"/>
</dbReference>
<proteinExistence type="predicted"/>
<feature type="DNA-binding region" description="OmpR/PhoB-type" evidence="2">
    <location>
        <begin position="21"/>
        <end position="116"/>
    </location>
</feature>
<evidence type="ECO:0000313" key="4">
    <source>
        <dbReference type="EMBL" id="AOJ76942.1"/>
    </source>
</evidence>
<dbReference type="AlphaFoldDB" id="A0A1B4LIG2"/>
<dbReference type="InterPro" id="IPR016032">
    <property type="entry name" value="Sig_transdc_resp-reg_C-effctor"/>
</dbReference>
<dbReference type="GO" id="GO:0000160">
    <property type="term" value="P:phosphorelay signal transduction system"/>
    <property type="evidence" value="ECO:0007669"/>
    <property type="project" value="InterPro"/>
</dbReference>
<dbReference type="EMBL" id="CP013421">
    <property type="protein sequence ID" value="AOJ76942.1"/>
    <property type="molecule type" value="Genomic_DNA"/>
</dbReference>
<dbReference type="PROSITE" id="PS51755">
    <property type="entry name" value="OMPR_PHOB"/>
    <property type="match status" value="1"/>
</dbReference>
<dbReference type="InterPro" id="IPR036388">
    <property type="entry name" value="WH-like_DNA-bd_sf"/>
</dbReference>
<evidence type="ECO:0000313" key="5">
    <source>
        <dbReference type="Proteomes" id="UP000243680"/>
    </source>
</evidence>
<organism evidence="4 5">
    <name type="scientific">Burkholderia ubonensis</name>
    <dbReference type="NCBI Taxonomy" id="101571"/>
    <lineage>
        <taxon>Bacteria</taxon>
        <taxon>Pseudomonadati</taxon>
        <taxon>Pseudomonadota</taxon>
        <taxon>Betaproteobacteria</taxon>
        <taxon>Burkholderiales</taxon>
        <taxon>Burkholderiaceae</taxon>
        <taxon>Burkholderia</taxon>
        <taxon>Burkholderia cepacia complex</taxon>
    </lineage>
</organism>
<dbReference type="CDD" id="cd00383">
    <property type="entry name" value="trans_reg_C"/>
    <property type="match status" value="1"/>
</dbReference>
<gene>
    <name evidence="4" type="ORF">WJ35_18030</name>
</gene>
<dbReference type="InterPro" id="IPR001867">
    <property type="entry name" value="OmpR/PhoB-type_DNA-bd"/>
</dbReference>
<dbReference type="InterPro" id="IPR057574">
    <property type="entry name" value="nSTAND_NTPase5_dom"/>
</dbReference>